<evidence type="ECO:0000313" key="1">
    <source>
        <dbReference type="EMBL" id="MDQ0672893.1"/>
    </source>
</evidence>
<sequence length="33" mass="3514">MPVDLPGRSAFSLHARLGYAGPPYARSQRASLA</sequence>
<organism evidence="1 2">
    <name type="scientific">Pseudarthrobacter siccitolerans</name>
    <dbReference type="NCBI Taxonomy" id="861266"/>
    <lineage>
        <taxon>Bacteria</taxon>
        <taxon>Bacillati</taxon>
        <taxon>Actinomycetota</taxon>
        <taxon>Actinomycetes</taxon>
        <taxon>Micrococcales</taxon>
        <taxon>Micrococcaceae</taxon>
        <taxon>Pseudarthrobacter</taxon>
    </lineage>
</organism>
<gene>
    <name evidence="1" type="ORF">QFZ36_000454</name>
</gene>
<evidence type="ECO:0000313" key="2">
    <source>
        <dbReference type="Proteomes" id="UP001236806"/>
    </source>
</evidence>
<reference evidence="1 2" key="1">
    <citation type="submission" date="2023-07" db="EMBL/GenBank/DDBJ databases">
        <title>Comparative genomics of wheat-associated soil bacteria to identify genetic determinants of phenazine resistance.</title>
        <authorList>
            <person name="Mouncey N."/>
        </authorList>
    </citation>
    <scope>NUCLEOTIDE SEQUENCE [LARGE SCALE GENOMIC DNA]</scope>
    <source>
        <strain evidence="1 2">W1I3</strain>
    </source>
</reference>
<proteinExistence type="predicted"/>
<dbReference type="EMBL" id="JAUSXB010000001">
    <property type="protein sequence ID" value="MDQ0672893.1"/>
    <property type="molecule type" value="Genomic_DNA"/>
</dbReference>
<comment type="caution">
    <text evidence="1">The sequence shown here is derived from an EMBL/GenBank/DDBJ whole genome shotgun (WGS) entry which is preliminary data.</text>
</comment>
<name>A0ABU0PG13_9MICC</name>
<accession>A0ABU0PG13</accession>
<protein>
    <submittedName>
        <fullName evidence="1">Uncharacterized protein</fullName>
    </submittedName>
</protein>
<dbReference type="Proteomes" id="UP001236806">
    <property type="component" value="Unassembled WGS sequence"/>
</dbReference>
<keyword evidence="2" id="KW-1185">Reference proteome</keyword>